<evidence type="ECO:0000259" key="4">
    <source>
        <dbReference type="PROSITE" id="PS01124"/>
    </source>
</evidence>
<organism evidence="5 6">
    <name type="scientific">Arenibacter palladensis</name>
    <dbReference type="NCBI Taxonomy" id="237373"/>
    <lineage>
        <taxon>Bacteria</taxon>
        <taxon>Pseudomonadati</taxon>
        <taxon>Bacteroidota</taxon>
        <taxon>Flavobacteriia</taxon>
        <taxon>Flavobacteriales</taxon>
        <taxon>Flavobacteriaceae</taxon>
        <taxon>Arenibacter</taxon>
    </lineage>
</organism>
<evidence type="ECO:0000313" key="5">
    <source>
        <dbReference type="EMBL" id="SHF76938.1"/>
    </source>
</evidence>
<dbReference type="PANTHER" id="PTHR43280">
    <property type="entry name" value="ARAC-FAMILY TRANSCRIPTIONAL REGULATOR"/>
    <property type="match status" value="1"/>
</dbReference>
<accession>A0A1M5ECH5</accession>
<dbReference type="AlphaFoldDB" id="A0A1M5ECH5"/>
<evidence type="ECO:0000256" key="3">
    <source>
        <dbReference type="ARBA" id="ARBA00023163"/>
    </source>
</evidence>
<dbReference type="Pfam" id="PF02311">
    <property type="entry name" value="AraC_binding"/>
    <property type="match status" value="1"/>
</dbReference>
<dbReference type="OrthoDB" id="792101at2"/>
<dbReference type="InterPro" id="IPR014710">
    <property type="entry name" value="RmlC-like_jellyroll"/>
</dbReference>
<dbReference type="Pfam" id="PF12833">
    <property type="entry name" value="HTH_18"/>
    <property type="match status" value="1"/>
</dbReference>
<dbReference type="PROSITE" id="PS01124">
    <property type="entry name" value="HTH_ARAC_FAMILY_2"/>
    <property type="match status" value="1"/>
</dbReference>
<dbReference type="InterPro" id="IPR011051">
    <property type="entry name" value="RmlC_Cupin_sf"/>
</dbReference>
<dbReference type="InterPro" id="IPR018060">
    <property type="entry name" value="HTH_AraC"/>
</dbReference>
<dbReference type="Proteomes" id="UP000184406">
    <property type="component" value="Unassembled WGS sequence"/>
</dbReference>
<dbReference type="GO" id="GO:0043565">
    <property type="term" value="F:sequence-specific DNA binding"/>
    <property type="evidence" value="ECO:0007669"/>
    <property type="project" value="InterPro"/>
</dbReference>
<gene>
    <name evidence="5" type="ORF">SAMN03080594_10778</name>
</gene>
<dbReference type="EMBL" id="FQUX01000007">
    <property type="protein sequence ID" value="SHF76938.1"/>
    <property type="molecule type" value="Genomic_DNA"/>
</dbReference>
<dbReference type="SMART" id="SM00342">
    <property type="entry name" value="HTH_ARAC"/>
    <property type="match status" value="1"/>
</dbReference>
<keyword evidence="1" id="KW-0805">Transcription regulation</keyword>
<evidence type="ECO:0000256" key="1">
    <source>
        <dbReference type="ARBA" id="ARBA00023015"/>
    </source>
</evidence>
<evidence type="ECO:0000256" key="2">
    <source>
        <dbReference type="ARBA" id="ARBA00023125"/>
    </source>
</evidence>
<dbReference type="Gene3D" id="2.60.120.10">
    <property type="entry name" value="Jelly Rolls"/>
    <property type="match status" value="1"/>
</dbReference>
<protein>
    <submittedName>
        <fullName evidence="5">AraC-type DNA-binding protein</fullName>
    </submittedName>
</protein>
<name>A0A1M5ECH5_9FLAO</name>
<keyword evidence="3" id="KW-0804">Transcription</keyword>
<evidence type="ECO:0000313" key="6">
    <source>
        <dbReference type="Proteomes" id="UP000184406"/>
    </source>
</evidence>
<dbReference type="SUPFAM" id="SSF46689">
    <property type="entry name" value="Homeodomain-like"/>
    <property type="match status" value="2"/>
</dbReference>
<dbReference type="RefSeq" id="WP_072863879.1">
    <property type="nucleotide sequence ID" value="NZ_FQUX01000007.1"/>
</dbReference>
<dbReference type="SUPFAM" id="SSF51182">
    <property type="entry name" value="RmlC-like cupins"/>
    <property type="match status" value="1"/>
</dbReference>
<keyword evidence="6" id="KW-1185">Reference proteome</keyword>
<dbReference type="InterPro" id="IPR009057">
    <property type="entry name" value="Homeodomain-like_sf"/>
</dbReference>
<reference evidence="6" key="1">
    <citation type="submission" date="2016-11" db="EMBL/GenBank/DDBJ databases">
        <authorList>
            <person name="Varghese N."/>
            <person name="Submissions S."/>
        </authorList>
    </citation>
    <scope>NUCLEOTIDE SEQUENCE [LARGE SCALE GENOMIC DNA]</scope>
    <source>
        <strain evidence="6">DSM 17539</strain>
    </source>
</reference>
<keyword evidence="2 5" id="KW-0238">DNA-binding</keyword>
<dbReference type="GO" id="GO:0003700">
    <property type="term" value="F:DNA-binding transcription factor activity"/>
    <property type="evidence" value="ECO:0007669"/>
    <property type="project" value="InterPro"/>
</dbReference>
<proteinExistence type="predicted"/>
<sequence length="293" mass="33460">MSNVIAFKVPMQKNMSIRVEECDVDHDYDLVHFHEECQLTCIMEGSGCLLAGAETYSFKPGEVYLFGSNLPHGFKTEGRMEADDMVPGTRRISVFFNRNVFESLFEQNPETSSIKNLLDNASLGYKLSVGNSQEILSKIRRLRNKDDFDKVLELLDILDSISQDDQGDYLSAYGEVGTDLIDEDIHMINEVFAYTEANFQERISLADVAGHFKMTPPTFSRFFKSRTQKTYIQFLIELRITKACEFIRAGTHNTTESCFNSGFTNISSFHRHFKSIKGMTPTEYKTRVSSNFN</sequence>
<dbReference type="Gene3D" id="1.10.10.60">
    <property type="entry name" value="Homeodomain-like"/>
    <property type="match status" value="2"/>
</dbReference>
<dbReference type="InterPro" id="IPR003313">
    <property type="entry name" value="AraC-bd"/>
</dbReference>
<dbReference type="PANTHER" id="PTHR43280:SF27">
    <property type="entry name" value="TRANSCRIPTIONAL REGULATOR MTLR"/>
    <property type="match status" value="1"/>
</dbReference>
<feature type="domain" description="HTH araC/xylS-type" evidence="4">
    <location>
        <begin position="189"/>
        <end position="287"/>
    </location>
</feature>